<keyword evidence="3" id="KW-1185">Reference proteome</keyword>
<protein>
    <submittedName>
        <fullName evidence="2">Uncharacterized protein</fullName>
    </submittedName>
</protein>
<dbReference type="EMBL" id="JAHUTI010001954">
    <property type="protein sequence ID" value="MED6233182.1"/>
    <property type="molecule type" value="Genomic_DNA"/>
</dbReference>
<evidence type="ECO:0000313" key="2">
    <source>
        <dbReference type="EMBL" id="MED6233182.1"/>
    </source>
</evidence>
<reference evidence="2 3" key="1">
    <citation type="submission" date="2021-07" db="EMBL/GenBank/DDBJ databases">
        <authorList>
            <person name="Palmer J.M."/>
        </authorList>
    </citation>
    <scope>NUCLEOTIDE SEQUENCE [LARGE SCALE GENOMIC DNA]</scope>
    <source>
        <strain evidence="2 3">AT_MEX2019</strain>
        <tissue evidence="2">Muscle</tissue>
    </source>
</reference>
<keyword evidence="1" id="KW-1133">Transmembrane helix</keyword>
<keyword evidence="1" id="KW-0472">Membrane</keyword>
<keyword evidence="1" id="KW-0812">Transmembrane</keyword>
<evidence type="ECO:0000313" key="3">
    <source>
        <dbReference type="Proteomes" id="UP001345963"/>
    </source>
</evidence>
<proteinExistence type="predicted"/>
<gene>
    <name evidence="2" type="ORF">ATANTOWER_008067</name>
</gene>
<sequence>MTGGYCQGKAGGFLFLCQETNCLRDHKQVHTEKVTLIQATFLHCTFLPVSCMILFARLPTKQNIFRTWMEKIGGRFISLAGIKVITSVIESCLFGQTISPL</sequence>
<organism evidence="2 3">
    <name type="scientific">Ataeniobius toweri</name>
    <dbReference type="NCBI Taxonomy" id="208326"/>
    <lineage>
        <taxon>Eukaryota</taxon>
        <taxon>Metazoa</taxon>
        <taxon>Chordata</taxon>
        <taxon>Craniata</taxon>
        <taxon>Vertebrata</taxon>
        <taxon>Euteleostomi</taxon>
        <taxon>Actinopterygii</taxon>
        <taxon>Neopterygii</taxon>
        <taxon>Teleostei</taxon>
        <taxon>Neoteleostei</taxon>
        <taxon>Acanthomorphata</taxon>
        <taxon>Ovalentaria</taxon>
        <taxon>Atherinomorphae</taxon>
        <taxon>Cyprinodontiformes</taxon>
        <taxon>Goodeidae</taxon>
        <taxon>Ataeniobius</taxon>
    </lineage>
</organism>
<feature type="transmembrane region" description="Helical" evidence="1">
    <location>
        <begin position="36"/>
        <end position="56"/>
    </location>
</feature>
<evidence type="ECO:0000256" key="1">
    <source>
        <dbReference type="SAM" id="Phobius"/>
    </source>
</evidence>
<dbReference type="Proteomes" id="UP001345963">
    <property type="component" value="Unassembled WGS sequence"/>
</dbReference>
<feature type="transmembrane region" description="Helical" evidence="1">
    <location>
        <begin position="76"/>
        <end position="98"/>
    </location>
</feature>
<comment type="caution">
    <text evidence="2">The sequence shown here is derived from an EMBL/GenBank/DDBJ whole genome shotgun (WGS) entry which is preliminary data.</text>
</comment>
<accession>A0ABU7A514</accession>
<name>A0ABU7A514_9TELE</name>